<dbReference type="AlphaFoldDB" id="A0AA86M784"/>
<dbReference type="Proteomes" id="UP000682928">
    <property type="component" value="Chromosome"/>
</dbReference>
<proteinExistence type="predicted"/>
<reference evidence="1" key="1">
    <citation type="submission" date="2021-04" db="EMBL/GenBank/DDBJ databases">
        <title>Difference and commonality of drug resistance evolution in various bacteria. and drug sensitivity profiles.</title>
        <authorList>
            <person name="Maeda T."/>
            <person name="Shibai A."/>
            <person name="Kawada K."/>
            <person name="Kotani H."/>
            <person name="Tarusawa Y."/>
            <person name="Tanabe K."/>
            <person name="Furusawa C."/>
        </authorList>
    </citation>
    <scope>NUCLEOTIDE SEQUENCE</scope>
    <source>
        <strain evidence="1">JCM 8580</strain>
    </source>
</reference>
<organism evidence="1 2">
    <name type="scientific">Enterobacter kobei</name>
    <dbReference type="NCBI Taxonomy" id="208224"/>
    <lineage>
        <taxon>Bacteria</taxon>
        <taxon>Pseudomonadati</taxon>
        <taxon>Pseudomonadota</taxon>
        <taxon>Gammaproteobacteria</taxon>
        <taxon>Enterobacterales</taxon>
        <taxon>Enterobacteriaceae</taxon>
        <taxon>Enterobacter</taxon>
        <taxon>Enterobacter cloacae complex</taxon>
    </lineage>
</organism>
<evidence type="ECO:0000313" key="1">
    <source>
        <dbReference type="EMBL" id="BCU54868.1"/>
    </source>
</evidence>
<accession>A0AA86M784</accession>
<evidence type="ECO:0000313" key="2">
    <source>
        <dbReference type="Proteomes" id="UP000682928"/>
    </source>
</evidence>
<gene>
    <name evidence="1" type="ORF">ENKO_14620</name>
</gene>
<dbReference type="EMBL" id="AP024590">
    <property type="protein sequence ID" value="BCU54868.1"/>
    <property type="molecule type" value="Genomic_DNA"/>
</dbReference>
<protein>
    <submittedName>
        <fullName evidence="1">Uncharacterized protein</fullName>
    </submittedName>
</protein>
<sequence>MTRFLSLVKTYYSVPINLLQDRLSEYQMSQYWWKDLLDRNGHWQGLELQVQESDSPVQAMEMLSGHHGRMALQLQGETLFWATMLADHSGVWLVFNADHPGQQSMLPPVTSADVEWVQKQAVQDPLREWCRYFARQLMAAPTPLLPARRWLLRPMMPVSTAPRPLAQRQPVADWRFESPASAGNIGCDWVLYGEDFPDVADPQKVMLVDWWWGGNLLRGRYPIDRNAGRLKWWRKKSREGTLPPVLVWYIAGLASFVILDGHYRLQAAIDEGIPPEFVVLSELNERTFTPDPDQQARVVKALEMQQRNPGFNVEGINQTLINLYDTRYLYASTHSRAILGEGTGWAQDLKSYLQKHQLSEYLERIMARVSE</sequence>
<name>A0AA86M784_9ENTR</name>